<protein>
    <submittedName>
        <fullName evidence="1">Uncharacterized protein</fullName>
    </submittedName>
</protein>
<evidence type="ECO:0000313" key="2">
    <source>
        <dbReference type="Proteomes" id="UP001597116"/>
    </source>
</evidence>
<keyword evidence="2" id="KW-1185">Reference proteome</keyword>
<dbReference type="Proteomes" id="UP001597116">
    <property type="component" value="Unassembled WGS sequence"/>
</dbReference>
<accession>A0ABW3Q5T4</accession>
<name>A0ABW3Q5T4_9BACT</name>
<reference evidence="2" key="1">
    <citation type="journal article" date="2019" name="Int. J. Syst. Evol. Microbiol.">
        <title>The Global Catalogue of Microorganisms (GCM) 10K type strain sequencing project: providing services to taxonomists for standard genome sequencing and annotation.</title>
        <authorList>
            <consortium name="The Broad Institute Genomics Platform"/>
            <consortium name="The Broad Institute Genome Sequencing Center for Infectious Disease"/>
            <person name="Wu L."/>
            <person name="Ma J."/>
        </authorList>
    </citation>
    <scope>NUCLEOTIDE SEQUENCE [LARGE SCALE GENOMIC DNA]</scope>
    <source>
        <strain evidence="2">CCUG 55608</strain>
    </source>
</reference>
<proteinExistence type="predicted"/>
<dbReference type="EMBL" id="JBHTLP010000008">
    <property type="protein sequence ID" value="MFD1141954.1"/>
    <property type="molecule type" value="Genomic_DNA"/>
</dbReference>
<organism evidence="1 2">
    <name type="scientific">Larkinella insperata</name>
    <dbReference type="NCBI Taxonomy" id="332158"/>
    <lineage>
        <taxon>Bacteria</taxon>
        <taxon>Pseudomonadati</taxon>
        <taxon>Bacteroidota</taxon>
        <taxon>Cytophagia</taxon>
        <taxon>Cytophagales</taxon>
        <taxon>Spirosomataceae</taxon>
        <taxon>Larkinella</taxon>
    </lineage>
</organism>
<sequence>MILTVTAIDRQQQWRSFFCQVDELEVAFDILNGIVRQGDQPIKALITDESGRIELPTEVFDESSVSAAVRELKKDWESILTQPRPEAGIERAPDAEWFYRLVILRQRRLEQLQDSLGQMQQLLTNTRKEMPKGPSKTRLINRYQGLIDRYLELVARAQAAYQAVLCPAD</sequence>
<evidence type="ECO:0000313" key="1">
    <source>
        <dbReference type="EMBL" id="MFD1141954.1"/>
    </source>
</evidence>
<comment type="caution">
    <text evidence="1">The sequence shown here is derived from an EMBL/GenBank/DDBJ whole genome shotgun (WGS) entry which is preliminary data.</text>
</comment>
<dbReference type="RefSeq" id="WP_265992460.1">
    <property type="nucleotide sequence ID" value="NZ_CP110973.1"/>
</dbReference>
<gene>
    <name evidence="1" type="ORF">ACFQ4C_12580</name>
</gene>